<accession>A0ABR3MWU7</accession>
<reference evidence="19 20" key="1">
    <citation type="submission" date="2023-09" db="EMBL/GenBank/DDBJ databases">
        <authorList>
            <person name="Wang M."/>
        </authorList>
    </citation>
    <scope>NUCLEOTIDE SEQUENCE [LARGE SCALE GENOMIC DNA]</scope>
    <source>
        <strain evidence="19">GT-2023</strain>
        <tissue evidence="19">Liver</tissue>
    </source>
</reference>
<evidence type="ECO:0000256" key="3">
    <source>
        <dbReference type="ARBA" id="ARBA00004496"/>
    </source>
</evidence>
<dbReference type="Gene3D" id="6.10.250.1020">
    <property type="match status" value="1"/>
</dbReference>
<dbReference type="Proteomes" id="UP001558613">
    <property type="component" value="Unassembled WGS sequence"/>
</dbReference>
<feature type="compositionally biased region" description="Low complexity" evidence="17">
    <location>
        <begin position="126"/>
        <end position="135"/>
    </location>
</feature>
<dbReference type="InterPro" id="IPR006680">
    <property type="entry name" value="Amidohydro-rel"/>
</dbReference>
<feature type="region of interest" description="Disordered" evidence="17">
    <location>
        <begin position="794"/>
        <end position="825"/>
    </location>
</feature>
<comment type="similarity">
    <text evidence="4">Belongs to the NIP3 family.</text>
</comment>
<dbReference type="InterPro" id="IPR010548">
    <property type="entry name" value="BNIP3"/>
</dbReference>
<dbReference type="Pfam" id="PF01979">
    <property type="entry name" value="Amidohydro_1"/>
    <property type="match status" value="1"/>
</dbReference>
<protein>
    <recommendedName>
        <fullName evidence="6">Dihydropyrimidinase-related protein 2</fullName>
    </recommendedName>
</protein>
<evidence type="ECO:0000256" key="14">
    <source>
        <dbReference type="ARBA" id="ARBA00022989"/>
    </source>
</evidence>
<evidence type="ECO:0000256" key="8">
    <source>
        <dbReference type="ARBA" id="ARBA00022490"/>
    </source>
</evidence>
<sequence>MEPFSARKCMCARTRIVRERAVLTDASDWRGNMSTTAAAQLNNNEEPGLNGSWVELEMNGNTQQQNPSLPSMLGNGNQGESQASQALEAVQEEEEVLTGGLEHVPSSSSIHNGDMEKILLDAQHESSPSSSSCNSPPRPHSPDQDEGQITFDVEMHSERDCQSEDDSLEKDKDDDILMNKGESWVADWSSRPENIPPKEFHFRHPKRSGSVSLSMRKTGAMKKGGVFSAEFLKVFMPSLLLTHILALGLGAEMSGYQGKKNIPRITSDRLLIKGAKIVNDDQSFHADIYMEDGVIKQIGENLIVPGGVKTIEAHGRMLIPGGIDVHTRFQMPDRGMTAADDFYQGTRAALAGGTTMIIDHVVPEPGVSLISAFNQWREWADHKSCCDYSLHVDITEWHKGMQEELEALVKDHGVNSFLVYLAYKDIFQLNDSQMYEVFSVIRDLGAIAQVHAENGDIIAEEQKRILGLGITGPEGHVLSRPEEVEAEAVNRAVTVANQTNCPLYITKVMSKSAADVIAQARKKGTVVYGEPISASLGTDGTHYWSKNWAKAAAYITSPPLSPDPTTPDYLNSLLACGDLQVTGSAHCTFSTSQRAVGKDNFTLIPEGTNGTEERMSIVWDKCVVTGKMDENQFVSMTSTNAAKIFNLYPRKGRIAVGSDADLVLWDPDATKIISAKSHHLAVEYNIFEGIEVRGAPLVVISQGKIVLEDGNLHTTEGSGRYITRKPFPDYVYKRIKARSRLAELRGVPRGLYDGPVCEVTVTPKVMTPVTSGKTSPVKQAPQPVRNLHQSGFSLSGAQIDDNVPRRTTQRIVAPPGGRANITSLG</sequence>
<keyword evidence="9" id="KW-0597">Phosphoprotein</keyword>
<dbReference type="InterPro" id="IPR011059">
    <property type="entry name" value="Metal-dep_hydrolase_composite"/>
</dbReference>
<evidence type="ECO:0000313" key="19">
    <source>
        <dbReference type="EMBL" id="KAL1269102.1"/>
    </source>
</evidence>
<organism evidence="19 20">
    <name type="scientific">Cirrhinus molitorella</name>
    <name type="common">mud carp</name>
    <dbReference type="NCBI Taxonomy" id="172907"/>
    <lineage>
        <taxon>Eukaryota</taxon>
        <taxon>Metazoa</taxon>
        <taxon>Chordata</taxon>
        <taxon>Craniata</taxon>
        <taxon>Vertebrata</taxon>
        <taxon>Euteleostomi</taxon>
        <taxon>Actinopterygii</taxon>
        <taxon>Neopterygii</taxon>
        <taxon>Teleostei</taxon>
        <taxon>Ostariophysi</taxon>
        <taxon>Cypriniformes</taxon>
        <taxon>Cyprinidae</taxon>
        <taxon>Labeoninae</taxon>
        <taxon>Labeonini</taxon>
        <taxon>Cirrhinus</taxon>
    </lineage>
</organism>
<dbReference type="EMBL" id="JAYMGO010000008">
    <property type="protein sequence ID" value="KAL1269102.1"/>
    <property type="molecule type" value="Genomic_DNA"/>
</dbReference>
<dbReference type="PANTHER" id="PTHR11647:SF56">
    <property type="entry name" value="DIHYDROPYRIMIDINASE-RELATED PROTEIN 2"/>
    <property type="match status" value="1"/>
</dbReference>
<comment type="subcellular location">
    <subcellularLocation>
        <location evidence="3">Cytoplasm</location>
    </subcellularLocation>
    <subcellularLocation>
        <location evidence="1">Membrane</location>
        <topology evidence="1">Single-pass membrane protein</topology>
    </subcellularLocation>
    <subcellularLocation>
        <location evidence="2">Mitochondrion membrane</location>
    </subcellularLocation>
</comment>
<evidence type="ECO:0000256" key="11">
    <source>
        <dbReference type="ARBA" id="ARBA00022703"/>
    </source>
</evidence>
<dbReference type="InterPro" id="IPR032466">
    <property type="entry name" value="Metal_Hydrolase"/>
</dbReference>
<evidence type="ECO:0000259" key="18">
    <source>
        <dbReference type="Pfam" id="PF01979"/>
    </source>
</evidence>
<dbReference type="InterPro" id="IPR011778">
    <property type="entry name" value="Hydantoinase/dihydroPyrase"/>
</dbReference>
<feature type="compositionally biased region" description="Basic and acidic residues" evidence="17">
    <location>
        <begin position="113"/>
        <end position="124"/>
    </location>
</feature>
<keyword evidence="13" id="KW-0524">Neurogenesis</keyword>
<evidence type="ECO:0000256" key="12">
    <source>
        <dbReference type="ARBA" id="ARBA00022782"/>
    </source>
</evidence>
<evidence type="ECO:0000256" key="10">
    <source>
        <dbReference type="ARBA" id="ARBA00022692"/>
    </source>
</evidence>
<evidence type="ECO:0000256" key="7">
    <source>
        <dbReference type="ARBA" id="ARBA00022473"/>
    </source>
</evidence>
<gene>
    <name evidence="19" type="ORF">QQF64_031391</name>
</gene>
<keyword evidence="12" id="KW-0221">Differentiation</keyword>
<keyword evidence="8" id="KW-0963">Cytoplasm</keyword>
<evidence type="ECO:0000256" key="6">
    <source>
        <dbReference type="ARBA" id="ARBA00014316"/>
    </source>
</evidence>
<keyword evidence="20" id="KW-1185">Reference proteome</keyword>
<dbReference type="Pfam" id="PF06553">
    <property type="entry name" value="BNIP3"/>
    <property type="match status" value="1"/>
</dbReference>
<keyword evidence="10" id="KW-0812">Transmembrane</keyword>
<feature type="compositionally biased region" description="Polar residues" evidence="17">
    <location>
        <begin position="59"/>
        <end position="79"/>
    </location>
</feature>
<comment type="caution">
    <text evidence="19">The sequence shown here is derived from an EMBL/GenBank/DDBJ whole genome shotgun (WGS) entry which is preliminary data.</text>
</comment>
<evidence type="ECO:0000256" key="1">
    <source>
        <dbReference type="ARBA" id="ARBA00004167"/>
    </source>
</evidence>
<feature type="compositionally biased region" description="Low complexity" evidence="17">
    <location>
        <begin position="80"/>
        <end position="89"/>
    </location>
</feature>
<evidence type="ECO:0000313" key="20">
    <source>
        <dbReference type="Proteomes" id="UP001558613"/>
    </source>
</evidence>
<dbReference type="Gene3D" id="3.20.20.140">
    <property type="entry name" value="Metal-dependent hydrolases"/>
    <property type="match status" value="1"/>
</dbReference>
<evidence type="ECO:0000256" key="16">
    <source>
        <dbReference type="ARBA" id="ARBA00023136"/>
    </source>
</evidence>
<dbReference type="Gene3D" id="2.30.40.10">
    <property type="entry name" value="Urease, subunit C, domain 1"/>
    <property type="match status" value="1"/>
</dbReference>
<feature type="domain" description="Amidohydrolase-related" evidence="18">
    <location>
        <begin position="317"/>
        <end position="706"/>
    </location>
</feature>
<evidence type="ECO:0000256" key="5">
    <source>
        <dbReference type="ARBA" id="ARBA00008829"/>
    </source>
</evidence>
<evidence type="ECO:0000256" key="13">
    <source>
        <dbReference type="ARBA" id="ARBA00022902"/>
    </source>
</evidence>
<dbReference type="CDD" id="cd01314">
    <property type="entry name" value="D-HYD"/>
    <property type="match status" value="1"/>
</dbReference>
<keyword evidence="14" id="KW-1133">Transmembrane helix</keyword>
<dbReference type="InterPro" id="IPR050378">
    <property type="entry name" value="Metallo-dep_Hydrolases_sf"/>
</dbReference>
<evidence type="ECO:0000256" key="2">
    <source>
        <dbReference type="ARBA" id="ARBA00004325"/>
    </source>
</evidence>
<evidence type="ECO:0000256" key="15">
    <source>
        <dbReference type="ARBA" id="ARBA00023128"/>
    </source>
</evidence>
<proteinExistence type="inferred from homology"/>
<feature type="region of interest" description="Disordered" evidence="17">
    <location>
        <begin position="58"/>
        <end position="147"/>
    </location>
</feature>
<dbReference type="SUPFAM" id="SSF51556">
    <property type="entry name" value="Metallo-dependent hydrolases"/>
    <property type="match status" value="1"/>
</dbReference>
<dbReference type="SUPFAM" id="SSF51338">
    <property type="entry name" value="Composite domain of metallo-dependent hydrolases"/>
    <property type="match status" value="2"/>
</dbReference>
<keyword evidence="15" id="KW-0496">Mitochondrion</keyword>
<evidence type="ECO:0000256" key="9">
    <source>
        <dbReference type="ARBA" id="ARBA00022553"/>
    </source>
</evidence>
<comment type="similarity">
    <text evidence="5">Belongs to the metallo-dependent hydrolases superfamily. Hydantoinase/dihydropyrimidinase family.</text>
</comment>
<dbReference type="NCBIfam" id="TIGR02033">
    <property type="entry name" value="D-hydantoinase"/>
    <property type="match status" value="1"/>
</dbReference>
<keyword evidence="11" id="KW-0053">Apoptosis</keyword>
<keyword evidence="16" id="KW-0472">Membrane</keyword>
<evidence type="ECO:0000256" key="4">
    <source>
        <dbReference type="ARBA" id="ARBA00007710"/>
    </source>
</evidence>
<keyword evidence="7" id="KW-0217">Developmental protein</keyword>
<name>A0ABR3MWU7_9TELE</name>
<evidence type="ECO:0000256" key="17">
    <source>
        <dbReference type="SAM" id="MobiDB-lite"/>
    </source>
</evidence>
<dbReference type="PANTHER" id="PTHR11647">
    <property type="entry name" value="HYDRANTOINASE/DIHYDROPYRIMIDINASE FAMILY MEMBER"/>
    <property type="match status" value="1"/>
</dbReference>